<dbReference type="AlphaFoldDB" id="A0A0T9MNL5"/>
<gene>
    <name evidence="2" type="ORF">ERS008530_03432</name>
</gene>
<feature type="transmembrane region" description="Helical" evidence="1">
    <location>
        <begin position="39"/>
        <end position="59"/>
    </location>
</feature>
<organism evidence="2 3">
    <name type="scientific">Yersinia intermedia</name>
    <dbReference type="NCBI Taxonomy" id="631"/>
    <lineage>
        <taxon>Bacteria</taxon>
        <taxon>Pseudomonadati</taxon>
        <taxon>Pseudomonadota</taxon>
        <taxon>Gammaproteobacteria</taxon>
        <taxon>Enterobacterales</taxon>
        <taxon>Yersiniaceae</taxon>
        <taxon>Yersinia</taxon>
    </lineage>
</organism>
<evidence type="ECO:0000313" key="2">
    <source>
        <dbReference type="EMBL" id="CNG29922.1"/>
    </source>
</evidence>
<accession>A0A0T9MNL5</accession>
<dbReference type="OrthoDB" id="6480919at2"/>
<reference evidence="2 3" key="1">
    <citation type="submission" date="2015-03" db="EMBL/GenBank/DDBJ databases">
        <authorList>
            <person name="Murphy D."/>
        </authorList>
    </citation>
    <scope>NUCLEOTIDE SEQUENCE [LARGE SCALE GENOMIC DNA]</scope>
    <source>
        <strain evidence="2 3">BR165/97</strain>
    </source>
</reference>
<dbReference type="EMBL" id="CPZJ01000016">
    <property type="protein sequence ID" value="CNG29922.1"/>
    <property type="molecule type" value="Genomic_DNA"/>
</dbReference>
<keyword evidence="1" id="KW-0812">Transmembrane</keyword>
<protein>
    <submittedName>
        <fullName evidence="2">Uncharacterized protein</fullName>
    </submittedName>
</protein>
<keyword evidence="1" id="KW-1133">Transmembrane helix</keyword>
<evidence type="ECO:0000313" key="3">
    <source>
        <dbReference type="Proteomes" id="UP000038750"/>
    </source>
</evidence>
<keyword evidence="1" id="KW-0472">Membrane</keyword>
<sequence>MKSEVINGLLRFIFDMIGVIVTFFIAIGLMIAYAFYEGIAAWGVAIGSIIVGWIIFWAVQKCSDKLTSPQQK</sequence>
<name>A0A0T9MNL5_YERIN</name>
<proteinExistence type="predicted"/>
<evidence type="ECO:0000256" key="1">
    <source>
        <dbReference type="SAM" id="Phobius"/>
    </source>
</evidence>
<feature type="transmembrane region" description="Helical" evidence="1">
    <location>
        <begin position="12"/>
        <end position="33"/>
    </location>
</feature>
<dbReference type="Proteomes" id="UP000038750">
    <property type="component" value="Unassembled WGS sequence"/>
</dbReference>
<dbReference type="RefSeq" id="WP_050074125.1">
    <property type="nucleotide sequence ID" value="NZ_CPZJ01000016.1"/>
</dbReference>